<dbReference type="Proteomes" id="UP001196301">
    <property type="component" value="Unassembled WGS sequence"/>
</dbReference>
<keyword evidence="2" id="KW-1185">Reference proteome</keyword>
<comment type="caution">
    <text evidence="1">The sequence shown here is derived from an EMBL/GenBank/DDBJ whole genome shotgun (WGS) entry which is preliminary data.</text>
</comment>
<accession>A0ABS6DZK8</accession>
<sequence length="138" mass="15197">MKIKYERPMAIFDEFASNQFIAACGEKYNVTNGEMNCVNRNHYPEGVNPSHTENNGLHRGNGSARVYNVFTNTLHCGTVIGTAQPFSENPAPIHGPVYVFNNKSGSPMQYDEAKDHDLCFGAYIRQGTSGTTTNPFSA</sequence>
<gene>
    <name evidence="1" type="ORF">KQI20_12545</name>
</gene>
<reference evidence="1 2" key="1">
    <citation type="submission" date="2021-06" db="EMBL/GenBank/DDBJ databases">
        <authorList>
            <person name="Sun Q."/>
            <person name="Li D."/>
        </authorList>
    </citation>
    <scope>NUCLEOTIDE SEQUENCE [LARGE SCALE GENOMIC DNA]</scope>
    <source>
        <strain evidence="1 2">N19</strain>
    </source>
</reference>
<organism evidence="1 2">
    <name type="scientific">Intestinibacter bartlettii</name>
    <dbReference type="NCBI Taxonomy" id="261299"/>
    <lineage>
        <taxon>Bacteria</taxon>
        <taxon>Bacillati</taxon>
        <taxon>Bacillota</taxon>
        <taxon>Clostridia</taxon>
        <taxon>Peptostreptococcales</taxon>
        <taxon>Peptostreptococcaceae</taxon>
        <taxon>Intestinibacter</taxon>
    </lineage>
</organism>
<evidence type="ECO:0000313" key="2">
    <source>
        <dbReference type="Proteomes" id="UP001196301"/>
    </source>
</evidence>
<protein>
    <submittedName>
        <fullName evidence="1">Uncharacterized protein</fullName>
    </submittedName>
</protein>
<proteinExistence type="predicted"/>
<dbReference type="EMBL" id="JAHLOQ010000045">
    <property type="protein sequence ID" value="MBU5337273.1"/>
    <property type="molecule type" value="Genomic_DNA"/>
</dbReference>
<evidence type="ECO:0000313" key="1">
    <source>
        <dbReference type="EMBL" id="MBU5337273.1"/>
    </source>
</evidence>
<dbReference type="RefSeq" id="WP_216571793.1">
    <property type="nucleotide sequence ID" value="NZ_JAHLOQ010000045.1"/>
</dbReference>
<name>A0ABS6DZK8_9FIRM</name>